<keyword evidence="3" id="KW-0597">Phosphoprotein</keyword>
<dbReference type="InterPro" id="IPR004358">
    <property type="entry name" value="Sig_transdc_His_kin-like_C"/>
</dbReference>
<dbReference type="InterPro" id="IPR036097">
    <property type="entry name" value="HisK_dim/P_sf"/>
</dbReference>
<feature type="coiled-coil region" evidence="6">
    <location>
        <begin position="136"/>
        <end position="177"/>
    </location>
</feature>
<dbReference type="RefSeq" id="WP_009179512.1">
    <property type="nucleotide sequence ID" value="NZ_CM001368.1"/>
</dbReference>
<evidence type="ECO:0000313" key="11">
    <source>
        <dbReference type="Proteomes" id="UP000004662"/>
    </source>
</evidence>
<organism evidence="10 11">
    <name type="scientific">Solidesulfovibrio carbinoliphilus subsp. oakridgensis</name>
    <dbReference type="NCBI Taxonomy" id="694327"/>
    <lineage>
        <taxon>Bacteria</taxon>
        <taxon>Pseudomonadati</taxon>
        <taxon>Thermodesulfobacteriota</taxon>
        <taxon>Desulfovibrionia</taxon>
        <taxon>Desulfovibrionales</taxon>
        <taxon>Desulfovibrionaceae</taxon>
        <taxon>Solidesulfovibrio</taxon>
    </lineage>
</organism>
<feature type="domain" description="PAS" evidence="8">
    <location>
        <begin position="17"/>
        <end position="80"/>
    </location>
</feature>
<evidence type="ECO:0000256" key="5">
    <source>
        <dbReference type="ARBA" id="ARBA00022777"/>
    </source>
</evidence>
<keyword evidence="4" id="KW-0808">Transferase</keyword>
<dbReference type="Pfam" id="PF02518">
    <property type="entry name" value="HATPase_c"/>
    <property type="match status" value="1"/>
</dbReference>
<dbReference type="PROSITE" id="PS50112">
    <property type="entry name" value="PAS"/>
    <property type="match status" value="1"/>
</dbReference>
<feature type="domain" description="PAC" evidence="9">
    <location>
        <begin position="81"/>
        <end position="134"/>
    </location>
</feature>
<dbReference type="InterPro" id="IPR003594">
    <property type="entry name" value="HATPase_dom"/>
</dbReference>
<evidence type="ECO:0000256" key="6">
    <source>
        <dbReference type="SAM" id="Coils"/>
    </source>
</evidence>
<dbReference type="SMART" id="SM00387">
    <property type="entry name" value="HATPase_c"/>
    <property type="match status" value="1"/>
</dbReference>
<dbReference type="EMBL" id="CM001368">
    <property type="protein sequence ID" value="EHJ46053.1"/>
    <property type="molecule type" value="Genomic_DNA"/>
</dbReference>
<dbReference type="FunFam" id="3.30.565.10:FF:000010">
    <property type="entry name" value="Sensor histidine kinase RcsC"/>
    <property type="match status" value="1"/>
</dbReference>
<evidence type="ECO:0000256" key="4">
    <source>
        <dbReference type="ARBA" id="ARBA00022679"/>
    </source>
</evidence>
<evidence type="ECO:0000313" key="10">
    <source>
        <dbReference type="EMBL" id="EHJ46053.1"/>
    </source>
</evidence>
<dbReference type="PRINTS" id="PR00344">
    <property type="entry name" value="BCTRLSENSOR"/>
</dbReference>
<dbReference type="Gene3D" id="3.30.565.10">
    <property type="entry name" value="Histidine kinase-like ATPase, C-terminal domain"/>
    <property type="match status" value="1"/>
</dbReference>
<dbReference type="HOGENOM" id="CLU_000445_114_15_7"/>
<dbReference type="InterPro" id="IPR005467">
    <property type="entry name" value="His_kinase_dom"/>
</dbReference>
<dbReference type="CDD" id="cd16922">
    <property type="entry name" value="HATPase_EvgS-ArcB-TorS-like"/>
    <property type="match status" value="1"/>
</dbReference>
<dbReference type="PROSITE" id="PS50109">
    <property type="entry name" value="HIS_KIN"/>
    <property type="match status" value="1"/>
</dbReference>
<dbReference type="CDD" id="cd00082">
    <property type="entry name" value="HisKA"/>
    <property type="match status" value="1"/>
</dbReference>
<evidence type="ECO:0000259" key="7">
    <source>
        <dbReference type="PROSITE" id="PS50109"/>
    </source>
</evidence>
<keyword evidence="6" id="KW-0175">Coiled coil</keyword>
<keyword evidence="5 10" id="KW-0418">Kinase</keyword>
<dbReference type="Gene3D" id="3.30.450.20">
    <property type="entry name" value="PAS domain"/>
    <property type="match status" value="2"/>
</dbReference>
<dbReference type="EC" id="2.7.13.3" evidence="2"/>
<dbReference type="PANTHER" id="PTHR43047:SF78">
    <property type="entry name" value="SENSORY_REGULATORY PROTEIN RPFC"/>
    <property type="match status" value="1"/>
</dbReference>
<evidence type="ECO:0000256" key="1">
    <source>
        <dbReference type="ARBA" id="ARBA00000085"/>
    </source>
</evidence>
<dbReference type="InterPro" id="IPR000014">
    <property type="entry name" value="PAS"/>
</dbReference>
<proteinExistence type="predicted"/>
<dbReference type="Pfam" id="PF08448">
    <property type="entry name" value="PAS_4"/>
    <property type="match status" value="2"/>
</dbReference>
<dbReference type="eggNOG" id="COG5002">
    <property type="taxonomic scope" value="Bacteria"/>
</dbReference>
<dbReference type="SUPFAM" id="SSF55874">
    <property type="entry name" value="ATPase domain of HSP90 chaperone/DNA topoisomerase II/histidine kinase"/>
    <property type="match status" value="1"/>
</dbReference>
<feature type="domain" description="Histidine kinase" evidence="7">
    <location>
        <begin position="309"/>
        <end position="540"/>
    </location>
</feature>
<dbReference type="Gene3D" id="1.10.287.130">
    <property type="match status" value="1"/>
</dbReference>
<dbReference type="InterPro" id="IPR035965">
    <property type="entry name" value="PAS-like_dom_sf"/>
</dbReference>
<dbReference type="GO" id="GO:0000155">
    <property type="term" value="F:phosphorelay sensor kinase activity"/>
    <property type="evidence" value="ECO:0007669"/>
    <property type="project" value="InterPro"/>
</dbReference>
<dbReference type="Proteomes" id="UP000004662">
    <property type="component" value="Chromosome"/>
</dbReference>
<dbReference type="InterPro" id="IPR001610">
    <property type="entry name" value="PAC"/>
</dbReference>
<evidence type="ECO:0000256" key="2">
    <source>
        <dbReference type="ARBA" id="ARBA00012438"/>
    </source>
</evidence>
<evidence type="ECO:0000256" key="3">
    <source>
        <dbReference type="ARBA" id="ARBA00022553"/>
    </source>
</evidence>
<dbReference type="InterPro" id="IPR036890">
    <property type="entry name" value="HATPase_C_sf"/>
</dbReference>
<dbReference type="AlphaFoldDB" id="G7QC18"/>
<dbReference type="SMART" id="SM00086">
    <property type="entry name" value="PAC"/>
    <property type="match status" value="2"/>
</dbReference>
<comment type="catalytic activity">
    <reaction evidence="1">
        <text>ATP + protein L-histidine = ADP + protein N-phospho-L-histidine.</text>
        <dbReference type="EC" id="2.7.13.3"/>
    </reaction>
</comment>
<dbReference type="CDD" id="cd00130">
    <property type="entry name" value="PAS"/>
    <property type="match status" value="2"/>
</dbReference>
<dbReference type="InterPro" id="IPR013656">
    <property type="entry name" value="PAS_4"/>
</dbReference>
<dbReference type="SMART" id="SM00091">
    <property type="entry name" value="PAS"/>
    <property type="match status" value="2"/>
</dbReference>
<dbReference type="eggNOG" id="COG4191">
    <property type="taxonomic scope" value="Bacteria"/>
</dbReference>
<accession>G7QC18</accession>
<dbReference type="SUPFAM" id="SSF47384">
    <property type="entry name" value="Homodimeric domain of signal transducing histidine kinase"/>
    <property type="match status" value="1"/>
</dbReference>
<dbReference type="PROSITE" id="PS50113">
    <property type="entry name" value="PAC"/>
    <property type="match status" value="1"/>
</dbReference>
<protein>
    <recommendedName>
        <fullName evidence="2">histidine kinase</fullName>
        <ecNumber evidence="2">2.7.13.3</ecNumber>
    </recommendedName>
</protein>
<dbReference type="Pfam" id="PF00512">
    <property type="entry name" value="HisKA"/>
    <property type="match status" value="1"/>
</dbReference>
<evidence type="ECO:0000259" key="9">
    <source>
        <dbReference type="PROSITE" id="PS50113"/>
    </source>
</evidence>
<dbReference type="SMART" id="SM00388">
    <property type="entry name" value="HisKA"/>
    <property type="match status" value="1"/>
</dbReference>
<sequence length="545" mass="59475">MTDTPPLWDDPAFAGAMMDASPDLFFFKDASGVYRYANTAFCRLFGLSREAVVGHTDADLFPPENAERHTRADRSVLAGGRSDSFEYEVARNGRTVWLQVLKTPVADASGQAAGLFCTARNITGHKQREAQARLTRNELEKDVSEQAEDLRQANQELRRQIEERHKAEQALEQSLRTVNLILENSPIGIAFVSERVVQRANPRFHELFARPGGSILGLSTAAFYPDREAFEAFGREFYPILGRGERVDTVRVMRRADGTDFWCRIIGQVLFPDRPQAGSIWLMEDVTDRRLAEEATLAAERLKREFMDNMSHEIRTPLNGILGMAELLQAAALPPEQRGQVETLQEAAHILMDLLESILDFSRLDSGDTETRRTPFSLNNIIQGAVNSFGSAALKKGLSLRWQISPQAPDTVVGDGGGLRQVLAALISNAIKFTNEGMVEVVVGLGPLGEVSAGRTGEGDSPVLLTVAVGDTGIGLAPDQLETIFEPFRQADGSMTRRFGGAGLGLAIARKLAAAMGGTLEVRSEPGKGSVFCFTAPFDLLPATA</sequence>
<keyword evidence="11" id="KW-1185">Reference proteome</keyword>
<gene>
    <name evidence="10" type="ORF">DFW101_0036</name>
</gene>
<evidence type="ECO:0000259" key="8">
    <source>
        <dbReference type="PROSITE" id="PS50112"/>
    </source>
</evidence>
<dbReference type="STRING" id="694327.DFW101_0036"/>
<dbReference type="SUPFAM" id="SSF55785">
    <property type="entry name" value="PYP-like sensor domain (PAS domain)"/>
    <property type="match status" value="2"/>
</dbReference>
<dbReference type="NCBIfam" id="TIGR00229">
    <property type="entry name" value="sensory_box"/>
    <property type="match status" value="2"/>
</dbReference>
<dbReference type="PANTHER" id="PTHR43047">
    <property type="entry name" value="TWO-COMPONENT HISTIDINE PROTEIN KINASE"/>
    <property type="match status" value="1"/>
</dbReference>
<name>G7QC18_9BACT</name>
<dbReference type="InterPro" id="IPR000700">
    <property type="entry name" value="PAS-assoc_C"/>
</dbReference>
<reference evidence="11" key="1">
    <citation type="journal article" date="2015" name="Genome Announc.">
        <title>High-Quality Draft Genome Sequence of Desulfovibrio carbinoliphilus FW-101-2B, an Organic Acid-Oxidizing Sulfate-Reducing Bacterium Isolated from Uranium(VI)-Contaminated Groundwater.</title>
        <authorList>
            <person name="Ramsay B.D."/>
            <person name="Hwang C."/>
            <person name="Woo H.L."/>
            <person name="Carroll S.L."/>
            <person name="Lucas S."/>
            <person name="Han J."/>
            <person name="Lapidus A.L."/>
            <person name="Cheng J.F."/>
            <person name="Goodwin L.A."/>
            <person name="Pitluck S."/>
            <person name="Peters L."/>
            <person name="Chertkov O."/>
            <person name="Held B."/>
            <person name="Detter J.C."/>
            <person name="Han C.S."/>
            <person name="Tapia R."/>
            <person name="Land M.L."/>
            <person name="Hauser L.J."/>
            <person name="Kyrpides N.C."/>
            <person name="Ivanova N.N."/>
            <person name="Mikhailova N."/>
            <person name="Pagani I."/>
            <person name="Woyke T."/>
            <person name="Arkin A.P."/>
            <person name="Dehal P."/>
            <person name="Chivian D."/>
            <person name="Criddle C.S."/>
            <person name="Wu W."/>
            <person name="Chakraborty R."/>
            <person name="Hazen T.C."/>
            <person name="Fields M.W."/>
        </authorList>
    </citation>
    <scope>NUCLEOTIDE SEQUENCE [LARGE SCALE GENOMIC DNA]</scope>
    <source>
        <strain evidence="11">FW-101-2B</strain>
    </source>
</reference>
<dbReference type="InterPro" id="IPR003661">
    <property type="entry name" value="HisK_dim/P_dom"/>
</dbReference>